<protein>
    <submittedName>
        <fullName evidence="1">General transcription factor II-I repeat domain-containing protein 2A</fullName>
    </submittedName>
</protein>
<dbReference type="OrthoDB" id="6431883at2759"/>
<proteinExistence type="predicted"/>
<keyword evidence="2" id="KW-1185">Reference proteome</keyword>
<dbReference type="PANTHER" id="PTHR45913">
    <property type="entry name" value="EPM2A-INTERACTING PROTEIN 1"/>
    <property type="match status" value="1"/>
</dbReference>
<organism evidence="1 2">
    <name type="scientific">Eumeta variegata</name>
    <name type="common">Bagworm moth</name>
    <name type="synonym">Eumeta japonica</name>
    <dbReference type="NCBI Taxonomy" id="151549"/>
    <lineage>
        <taxon>Eukaryota</taxon>
        <taxon>Metazoa</taxon>
        <taxon>Ecdysozoa</taxon>
        <taxon>Arthropoda</taxon>
        <taxon>Hexapoda</taxon>
        <taxon>Insecta</taxon>
        <taxon>Pterygota</taxon>
        <taxon>Neoptera</taxon>
        <taxon>Endopterygota</taxon>
        <taxon>Lepidoptera</taxon>
        <taxon>Glossata</taxon>
        <taxon>Ditrysia</taxon>
        <taxon>Tineoidea</taxon>
        <taxon>Psychidae</taxon>
        <taxon>Oiketicinae</taxon>
        <taxon>Eumeta</taxon>
    </lineage>
</organism>
<gene>
    <name evidence="1" type="primary">GTF2IRD2</name>
    <name evidence="1" type="ORF">EVAR_5240_1</name>
</gene>
<evidence type="ECO:0000313" key="2">
    <source>
        <dbReference type="Proteomes" id="UP000299102"/>
    </source>
</evidence>
<dbReference type="PANTHER" id="PTHR45913:SF5">
    <property type="entry name" value="GENERAL TRANSCRIPTION FACTOR II-I REPEAT DOMAIN-CONTAINING PROTEIN 2A-LIKE PROTEIN"/>
    <property type="match status" value="1"/>
</dbReference>
<dbReference type="EMBL" id="BGZK01000919">
    <property type="protein sequence ID" value="GBP65094.1"/>
    <property type="molecule type" value="Genomic_DNA"/>
</dbReference>
<comment type="caution">
    <text evidence="1">The sequence shown here is derived from an EMBL/GenBank/DDBJ whole genome shotgun (WGS) entry which is preliminary data.</text>
</comment>
<dbReference type="AlphaFoldDB" id="A0A4C1XR70"/>
<accession>A0A4C1XR70</accession>
<name>A0A4C1XR70_EUMVA</name>
<evidence type="ECO:0000313" key="1">
    <source>
        <dbReference type="EMBL" id="GBP65094.1"/>
    </source>
</evidence>
<dbReference type="Proteomes" id="UP000299102">
    <property type="component" value="Unassembled WGS sequence"/>
</dbReference>
<reference evidence="1 2" key="1">
    <citation type="journal article" date="2019" name="Commun. Biol.">
        <title>The bagworm genome reveals a unique fibroin gene that provides high tensile strength.</title>
        <authorList>
            <person name="Kono N."/>
            <person name="Nakamura H."/>
            <person name="Ohtoshi R."/>
            <person name="Tomita M."/>
            <person name="Numata K."/>
            <person name="Arakawa K."/>
        </authorList>
    </citation>
    <scope>NUCLEOTIDE SEQUENCE [LARGE SCALE GENOMIC DNA]</scope>
</reference>
<sequence length="156" mass="17436">MRFYGNLDALAQLALGGFSLLYNIQHNKIMPKNPLGPVVRHKEMMSNDTKTTLTDHMAGFALFFMALDESTDLSDTTRLAICIRGIDKEFTVIEELLASQRLKGITTREDFFNEVEKLFISFGLPWSKLVGVCTDGVPSMVGLRKSFIGILNEKAT</sequence>
<dbReference type="STRING" id="151549.A0A4C1XR70"/>